<evidence type="ECO:0000313" key="3">
    <source>
        <dbReference type="Proteomes" id="UP000540423"/>
    </source>
</evidence>
<keyword evidence="3" id="KW-1185">Reference proteome</keyword>
<organism evidence="2 3">
    <name type="scientific">Streptomyces candidus</name>
    <dbReference type="NCBI Taxonomy" id="67283"/>
    <lineage>
        <taxon>Bacteria</taxon>
        <taxon>Bacillati</taxon>
        <taxon>Actinomycetota</taxon>
        <taxon>Actinomycetes</taxon>
        <taxon>Kitasatosporales</taxon>
        <taxon>Streptomycetaceae</taxon>
        <taxon>Streptomyces</taxon>
    </lineage>
</organism>
<dbReference type="SUPFAM" id="SSF52980">
    <property type="entry name" value="Restriction endonuclease-like"/>
    <property type="match status" value="1"/>
</dbReference>
<accession>A0A7X0HH12</accession>
<dbReference type="Proteomes" id="UP000540423">
    <property type="component" value="Unassembled WGS sequence"/>
</dbReference>
<dbReference type="CDD" id="cd06260">
    <property type="entry name" value="DUF820-like"/>
    <property type="match status" value="1"/>
</dbReference>
<dbReference type="InterPro" id="IPR008538">
    <property type="entry name" value="Uma2"/>
</dbReference>
<dbReference type="PANTHER" id="PTHR35400:SF3">
    <property type="entry name" value="SLL1072 PROTEIN"/>
    <property type="match status" value="1"/>
</dbReference>
<reference evidence="2 3" key="1">
    <citation type="submission" date="2020-08" db="EMBL/GenBank/DDBJ databases">
        <title>Genomic Encyclopedia of Type Strains, Phase IV (KMG-IV): sequencing the most valuable type-strain genomes for metagenomic binning, comparative biology and taxonomic classification.</title>
        <authorList>
            <person name="Goeker M."/>
        </authorList>
    </citation>
    <scope>NUCLEOTIDE SEQUENCE [LARGE SCALE GENOMIC DNA]</scope>
    <source>
        <strain evidence="2 3">DSM 40141</strain>
    </source>
</reference>
<dbReference type="GO" id="GO:0004519">
    <property type="term" value="F:endonuclease activity"/>
    <property type="evidence" value="ECO:0007669"/>
    <property type="project" value="UniProtKB-KW"/>
</dbReference>
<keyword evidence="2" id="KW-0378">Hydrolase</keyword>
<evidence type="ECO:0000313" key="2">
    <source>
        <dbReference type="EMBL" id="MBB6437396.1"/>
    </source>
</evidence>
<dbReference type="RefSeq" id="WP_308437321.1">
    <property type="nucleotide sequence ID" value="NZ_BNBN01000003.1"/>
</dbReference>
<keyword evidence="2" id="KW-0540">Nuclease</keyword>
<dbReference type="Pfam" id="PF05685">
    <property type="entry name" value="Uma2"/>
    <property type="match status" value="1"/>
</dbReference>
<dbReference type="PANTHER" id="PTHR35400">
    <property type="entry name" value="SLR1083 PROTEIN"/>
    <property type="match status" value="1"/>
</dbReference>
<evidence type="ECO:0000259" key="1">
    <source>
        <dbReference type="Pfam" id="PF05685"/>
    </source>
</evidence>
<name>A0A7X0HH12_9ACTN</name>
<comment type="caution">
    <text evidence="2">The sequence shown here is derived from an EMBL/GenBank/DDBJ whole genome shotgun (WGS) entry which is preliminary data.</text>
</comment>
<sequence length="164" mass="18340">MSVAEEHTGVITQDDFEELARVGYRIHEAIRLEFVNGKIGVKKLPDGDHGRMIIRLAQKCLQQTQGLWLHQGQGLRVGPYRSGNAIPDAVLAPDDAFEGQSDWPEPDAVLMVVEVTSWDSDTNQRDRIDKPRAYAETGIPVYLLVDRDNHELRVHWGPANGSTS</sequence>
<dbReference type="Gene3D" id="3.90.1570.10">
    <property type="entry name" value="tt1808, chain A"/>
    <property type="match status" value="1"/>
</dbReference>
<gene>
    <name evidence="2" type="ORF">HNQ79_003879</name>
</gene>
<keyword evidence="2" id="KW-0255">Endonuclease</keyword>
<proteinExistence type="predicted"/>
<feature type="domain" description="Putative restriction endonuclease" evidence="1">
    <location>
        <begin position="15"/>
        <end position="155"/>
    </location>
</feature>
<dbReference type="AlphaFoldDB" id="A0A7X0HH12"/>
<protein>
    <submittedName>
        <fullName evidence="2">Uma2 family endonuclease</fullName>
    </submittedName>
</protein>
<dbReference type="InterPro" id="IPR012296">
    <property type="entry name" value="Nuclease_put_TT1808"/>
</dbReference>
<dbReference type="EMBL" id="JACHEM010000009">
    <property type="protein sequence ID" value="MBB6437396.1"/>
    <property type="molecule type" value="Genomic_DNA"/>
</dbReference>
<dbReference type="InterPro" id="IPR011335">
    <property type="entry name" value="Restrct_endonuc-II-like"/>
</dbReference>